<evidence type="ECO:0000313" key="2">
    <source>
        <dbReference type="EMBL" id="KAK7083157.1"/>
    </source>
</evidence>
<dbReference type="AlphaFoldDB" id="A0AAN8XF47"/>
<feature type="non-terminal residue" evidence="2">
    <location>
        <position position="1"/>
    </location>
</feature>
<name>A0AAN8XF47_HALRR</name>
<gene>
    <name evidence="2" type="ORF">SK128_010539</name>
</gene>
<evidence type="ECO:0000256" key="1">
    <source>
        <dbReference type="SAM" id="MobiDB-lite"/>
    </source>
</evidence>
<protein>
    <submittedName>
        <fullName evidence="2">Uncharacterized protein</fullName>
    </submittedName>
</protein>
<organism evidence="2 3">
    <name type="scientific">Halocaridina rubra</name>
    <name type="common">Hawaiian red shrimp</name>
    <dbReference type="NCBI Taxonomy" id="373956"/>
    <lineage>
        <taxon>Eukaryota</taxon>
        <taxon>Metazoa</taxon>
        <taxon>Ecdysozoa</taxon>
        <taxon>Arthropoda</taxon>
        <taxon>Crustacea</taxon>
        <taxon>Multicrustacea</taxon>
        <taxon>Malacostraca</taxon>
        <taxon>Eumalacostraca</taxon>
        <taxon>Eucarida</taxon>
        <taxon>Decapoda</taxon>
        <taxon>Pleocyemata</taxon>
        <taxon>Caridea</taxon>
        <taxon>Atyoidea</taxon>
        <taxon>Atyidae</taxon>
        <taxon>Halocaridina</taxon>
    </lineage>
</organism>
<reference evidence="2 3" key="1">
    <citation type="submission" date="2023-11" db="EMBL/GenBank/DDBJ databases">
        <title>Halocaridina rubra genome assembly.</title>
        <authorList>
            <person name="Smith C."/>
        </authorList>
    </citation>
    <scope>NUCLEOTIDE SEQUENCE [LARGE SCALE GENOMIC DNA]</scope>
    <source>
        <strain evidence="2">EP-1</strain>
        <tissue evidence="2">Whole</tissue>
    </source>
</reference>
<proteinExistence type="predicted"/>
<evidence type="ECO:0000313" key="3">
    <source>
        <dbReference type="Proteomes" id="UP001381693"/>
    </source>
</evidence>
<feature type="region of interest" description="Disordered" evidence="1">
    <location>
        <begin position="1"/>
        <end position="23"/>
    </location>
</feature>
<accession>A0AAN8XF47</accession>
<sequence length="64" mass="6813">GGCQPAQAPNPPPTVATNHSSNLPSKQLKLSCLDEARSVDLANARPAHYHCTSQEADDLYAQLN</sequence>
<keyword evidence="3" id="KW-1185">Reference proteome</keyword>
<comment type="caution">
    <text evidence="2">The sequence shown here is derived from an EMBL/GenBank/DDBJ whole genome shotgun (WGS) entry which is preliminary data.</text>
</comment>
<dbReference type="Proteomes" id="UP001381693">
    <property type="component" value="Unassembled WGS sequence"/>
</dbReference>
<dbReference type="EMBL" id="JAXCGZ010003797">
    <property type="protein sequence ID" value="KAK7083157.1"/>
    <property type="molecule type" value="Genomic_DNA"/>
</dbReference>